<dbReference type="Proteomes" id="UP000310200">
    <property type="component" value="Unassembled WGS sequence"/>
</dbReference>
<evidence type="ECO:0000256" key="4">
    <source>
        <dbReference type="ARBA" id="ARBA00010136"/>
    </source>
</evidence>
<feature type="domain" description="Aminopeptidase N-like N-terminal" evidence="14">
    <location>
        <begin position="98"/>
        <end position="195"/>
    </location>
</feature>
<keyword evidence="11" id="KW-0482">Metalloprotease</keyword>
<gene>
    <name evidence="15" type="ORF">DBV15_11493</name>
</gene>
<comment type="caution">
    <text evidence="15">The sequence shown here is derived from an EMBL/GenBank/DDBJ whole genome shotgun (WGS) entry which is preliminary data.</text>
</comment>
<keyword evidence="12" id="KW-0449">Lipoprotein</keyword>
<organism evidence="15 16">
    <name type="scientific">Temnothorax longispinosus</name>
    <dbReference type="NCBI Taxonomy" id="300112"/>
    <lineage>
        <taxon>Eukaryota</taxon>
        <taxon>Metazoa</taxon>
        <taxon>Ecdysozoa</taxon>
        <taxon>Arthropoda</taxon>
        <taxon>Hexapoda</taxon>
        <taxon>Insecta</taxon>
        <taxon>Pterygota</taxon>
        <taxon>Neoptera</taxon>
        <taxon>Endopterygota</taxon>
        <taxon>Hymenoptera</taxon>
        <taxon>Apocrita</taxon>
        <taxon>Aculeata</taxon>
        <taxon>Formicoidea</taxon>
        <taxon>Formicidae</taxon>
        <taxon>Myrmicinae</taxon>
        <taxon>Temnothorax</taxon>
    </lineage>
</organism>
<keyword evidence="7" id="KW-0645">Protease</keyword>
<evidence type="ECO:0000313" key="15">
    <source>
        <dbReference type="EMBL" id="TGZ52236.1"/>
    </source>
</evidence>
<dbReference type="Pfam" id="PF17900">
    <property type="entry name" value="Peptidase_M1_N"/>
    <property type="match status" value="1"/>
</dbReference>
<evidence type="ECO:0000259" key="14">
    <source>
        <dbReference type="Pfam" id="PF17900"/>
    </source>
</evidence>
<proteinExistence type="inferred from homology"/>
<evidence type="ECO:0000259" key="13">
    <source>
        <dbReference type="Pfam" id="PF01433"/>
    </source>
</evidence>
<comment type="cofactor">
    <cofactor evidence="1">
        <name>Zn(2+)</name>
        <dbReference type="ChEBI" id="CHEBI:29105"/>
    </cofactor>
</comment>
<sequence length="566" mass="64774">KVKFNEALVRFKGQGLACIFRINAAEESERDSGAVDAAVGNEDITAVIYTRLELSVDFDHKVLRGNAVLQLKMKSMLSNEVITMDLKYLASQSFLLEYFIKIEYETSPNSPALYWLTPDQTSDGTHPLLISNSKLTYARAIFPCQDTPSQKSVFHAEISVPMGFNVMMAGHSNIMHYDGDRLIYKFNSNTRIPSYAVFIIIGSLAQVTISMDCGTCTLFAERKYIQQSIMAFDRNIINYVLLIVNNIINKYPLRILNVCVLPPNIPEFDMQCPFVTFMSATLLGGNYSLKNTIVQNIVESWIGGLVTIANFEHLWLIKSFSAFIYRKIINNIVDIEMQELLDVKGINDLINLHGHVALVPDLTDVLPNNIIKYVPYEKGRLLLNYLELFLCGPEAFQTFLLSYLRYCDSTSSYLSIRTADFKEYLYCCFCRNRHRGQVFHSDMDWDEWFYGLGLPPTHLGPVRRIACHLKAEQWITEQRIEEVFSTVSQLSVTNDLNKIEFLAYLHASPMVLSRYKLHILRYAVLHDQHICEIRRQVPFAAAVMTVSSRFRNHRDERASSLKVYAA</sequence>
<dbReference type="GO" id="GO:0043171">
    <property type="term" value="P:peptide catabolic process"/>
    <property type="evidence" value="ECO:0007669"/>
    <property type="project" value="TreeGrafter"/>
</dbReference>
<keyword evidence="6" id="KW-0336">GPI-anchor</keyword>
<dbReference type="InterPro" id="IPR014782">
    <property type="entry name" value="Peptidase_M1_dom"/>
</dbReference>
<accession>A0A4S2KS14</accession>
<dbReference type="SUPFAM" id="SSF63737">
    <property type="entry name" value="Leukotriene A4 hydrolase N-terminal domain"/>
    <property type="match status" value="1"/>
</dbReference>
<evidence type="ECO:0000256" key="3">
    <source>
        <dbReference type="ARBA" id="ARBA00004609"/>
    </source>
</evidence>
<evidence type="ECO:0000256" key="10">
    <source>
        <dbReference type="ARBA" id="ARBA00022833"/>
    </source>
</evidence>
<evidence type="ECO:0000256" key="1">
    <source>
        <dbReference type="ARBA" id="ARBA00001947"/>
    </source>
</evidence>
<evidence type="ECO:0000256" key="12">
    <source>
        <dbReference type="ARBA" id="ARBA00023288"/>
    </source>
</evidence>
<feature type="non-terminal residue" evidence="15">
    <location>
        <position position="1"/>
    </location>
</feature>
<dbReference type="GO" id="GO:0008270">
    <property type="term" value="F:zinc ion binding"/>
    <property type="evidence" value="ECO:0007669"/>
    <property type="project" value="InterPro"/>
</dbReference>
<dbReference type="GO" id="GO:0005886">
    <property type="term" value="C:plasma membrane"/>
    <property type="evidence" value="ECO:0007669"/>
    <property type="project" value="UniProtKB-SubCell"/>
</dbReference>
<evidence type="ECO:0000256" key="2">
    <source>
        <dbReference type="ARBA" id="ARBA00004496"/>
    </source>
</evidence>
<dbReference type="PANTHER" id="PTHR45726">
    <property type="entry name" value="LEUKOTRIENE A-4 HYDROLASE"/>
    <property type="match status" value="1"/>
</dbReference>
<dbReference type="AlphaFoldDB" id="A0A4S2KS14"/>
<dbReference type="Pfam" id="PF01433">
    <property type="entry name" value="Peptidase_M1"/>
    <property type="match status" value="1"/>
</dbReference>
<dbReference type="InterPro" id="IPR034015">
    <property type="entry name" value="M1_LTA4H"/>
</dbReference>
<keyword evidence="16" id="KW-1185">Reference proteome</keyword>
<evidence type="ECO:0000313" key="16">
    <source>
        <dbReference type="Proteomes" id="UP000310200"/>
    </source>
</evidence>
<dbReference type="GO" id="GO:0008237">
    <property type="term" value="F:metallopeptidase activity"/>
    <property type="evidence" value="ECO:0007669"/>
    <property type="project" value="UniProtKB-KW"/>
</dbReference>
<dbReference type="GO" id="GO:0004177">
    <property type="term" value="F:aminopeptidase activity"/>
    <property type="evidence" value="ECO:0007669"/>
    <property type="project" value="TreeGrafter"/>
</dbReference>
<dbReference type="Gene3D" id="2.60.40.1730">
    <property type="entry name" value="tricorn interacting facor f3 domain"/>
    <property type="match status" value="1"/>
</dbReference>
<dbReference type="InterPro" id="IPR001930">
    <property type="entry name" value="Peptidase_M1"/>
</dbReference>
<feature type="non-terminal residue" evidence="15">
    <location>
        <position position="566"/>
    </location>
</feature>
<dbReference type="Gene3D" id="3.30.2010.30">
    <property type="match status" value="1"/>
</dbReference>
<evidence type="ECO:0000256" key="7">
    <source>
        <dbReference type="ARBA" id="ARBA00022670"/>
    </source>
</evidence>
<keyword evidence="6" id="KW-0325">Glycoprotein</keyword>
<keyword evidence="5" id="KW-0963">Cytoplasm</keyword>
<keyword evidence="6" id="KW-0472">Membrane</keyword>
<dbReference type="GO" id="GO:0098552">
    <property type="term" value="C:side of membrane"/>
    <property type="evidence" value="ECO:0007669"/>
    <property type="project" value="UniProtKB-KW"/>
</dbReference>
<evidence type="ECO:0000256" key="8">
    <source>
        <dbReference type="ARBA" id="ARBA00022723"/>
    </source>
</evidence>
<dbReference type="EMBL" id="QBLH01001353">
    <property type="protein sequence ID" value="TGZ52236.1"/>
    <property type="molecule type" value="Genomic_DNA"/>
</dbReference>
<dbReference type="PRINTS" id="PR00756">
    <property type="entry name" value="ALADIPTASE"/>
</dbReference>
<dbReference type="InterPro" id="IPR027268">
    <property type="entry name" value="Peptidase_M4/M1_CTD_sf"/>
</dbReference>
<dbReference type="Gene3D" id="1.10.390.10">
    <property type="entry name" value="Neutral Protease Domain 2"/>
    <property type="match status" value="1"/>
</dbReference>
<dbReference type="SUPFAM" id="SSF55486">
    <property type="entry name" value="Metalloproteases ('zincins'), catalytic domain"/>
    <property type="match status" value="1"/>
</dbReference>
<evidence type="ECO:0000256" key="11">
    <source>
        <dbReference type="ARBA" id="ARBA00023049"/>
    </source>
</evidence>
<keyword evidence="8" id="KW-0479">Metal-binding</keyword>
<evidence type="ECO:0000256" key="9">
    <source>
        <dbReference type="ARBA" id="ARBA00022801"/>
    </source>
</evidence>
<keyword evidence="10" id="KW-0862">Zinc</keyword>
<dbReference type="GO" id="GO:0006508">
    <property type="term" value="P:proteolysis"/>
    <property type="evidence" value="ECO:0007669"/>
    <property type="project" value="UniProtKB-KW"/>
</dbReference>
<keyword evidence="9 15" id="KW-0378">Hydrolase</keyword>
<feature type="domain" description="Peptidase M1 membrane alanine aminopeptidase" evidence="13">
    <location>
        <begin position="249"/>
        <end position="425"/>
    </location>
</feature>
<dbReference type="InterPro" id="IPR042097">
    <property type="entry name" value="Aminopeptidase_N-like_N_sf"/>
</dbReference>
<dbReference type="PANTHER" id="PTHR45726:SF3">
    <property type="entry name" value="LEUKOTRIENE A-4 HYDROLASE"/>
    <property type="match status" value="1"/>
</dbReference>
<dbReference type="GO" id="GO:0004301">
    <property type="term" value="F:epoxide hydrolase activity"/>
    <property type="evidence" value="ECO:0007669"/>
    <property type="project" value="TreeGrafter"/>
</dbReference>
<evidence type="ECO:0000256" key="5">
    <source>
        <dbReference type="ARBA" id="ARBA00022490"/>
    </source>
</evidence>
<protein>
    <submittedName>
        <fullName evidence="15">Leukotriene A-4 hydrolase</fullName>
    </submittedName>
</protein>
<evidence type="ECO:0000256" key="6">
    <source>
        <dbReference type="ARBA" id="ARBA00022622"/>
    </source>
</evidence>
<dbReference type="InterPro" id="IPR045357">
    <property type="entry name" value="Aminopeptidase_N-like_N"/>
</dbReference>
<comment type="similarity">
    <text evidence="4">Belongs to the peptidase M1 family.</text>
</comment>
<reference evidence="15 16" key="1">
    <citation type="journal article" date="2019" name="Philos. Trans. R. Soc. Lond., B, Biol. Sci.">
        <title>Ant behaviour and brain gene expression of defending hosts depend on the ecological success of the intruding social parasite.</title>
        <authorList>
            <person name="Kaur R."/>
            <person name="Stoldt M."/>
            <person name="Jongepier E."/>
            <person name="Feldmeyer B."/>
            <person name="Menzel F."/>
            <person name="Bornberg-Bauer E."/>
            <person name="Foitzik S."/>
        </authorList>
    </citation>
    <scope>NUCLEOTIDE SEQUENCE [LARGE SCALE GENOMIC DNA]</scope>
    <source>
        <tissue evidence="15">Whole body</tissue>
    </source>
</reference>
<dbReference type="GO" id="GO:0005829">
    <property type="term" value="C:cytosol"/>
    <property type="evidence" value="ECO:0007669"/>
    <property type="project" value="TreeGrafter"/>
</dbReference>
<dbReference type="STRING" id="300112.A0A4S2KS14"/>
<name>A0A4S2KS14_9HYME</name>
<comment type="subcellular location">
    <subcellularLocation>
        <location evidence="3">Cell membrane</location>
        <topology evidence="3">Lipid-anchor</topology>
        <topology evidence="3">GPI-anchor</topology>
    </subcellularLocation>
    <subcellularLocation>
        <location evidence="2">Cytoplasm</location>
    </subcellularLocation>
</comment>